<proteinExistence type="inferred from homology"/>
<dbReference type="EMBL" id="JAPFFF010000005">
    <property type="protein sequence ID" value="KAK8889564.1"/>
    <property type="molecule type" value="Genomic_DNA"/>
</dbReference>
<dbReference type="InterPro" id="IPR011989">
    <property type="entry name" value="ARM-like"/>
</dbReference>
<dbReference type="SUPFAM" id="SSF49348">
    <property type="entry name" value="Clathrin adaptor appendage domain"/>
    <property type="match status" value="1"/>
</dbReference>
<gene>
    <name evidence="7" type="ORF">M9Y10_034314</name>
</gene>
<name>A0ABR2KER2_9EUKA</name>
<dbReference type="Gene3D" id="2.60.40.1150">
    <property type="match status" value="1"/>
</dbReference>
<accession>A0ABR2KER2</accession>
<keyword evidence="8" id="KW-1185">Reference proteome</keyword>
<keyword evidence="4" id="KW-0653">Protein transport</keyword>
<dbReference type="InterPro" id="IPR013041">
    <property type="entry name" value="Clathrin_app_Ig-like_sf"/>
</dbReference>
<evidence type="ECO:0000313" key="7">
    <source>
        <dbReference type="EMBL" id="KAK8889564.1"/>
    </source>
</evidence>
<evidence type="ECO:0000256" key="2">
    <source>
        <dbReference type="ARBA" id="ARBA00006613"/>
    </source>
</evidence>
<evidence type="ECO:0000256" key="4">
    <source>
        <dbReference type="ARBA" id="ARBA00022927"/>
    </source>
</evidence>
<dbReference type="Gene3D" id="1.25.10.10">
    <property type="entry name" value="Leucine-rich Repeat Variant"/>
    <property type="match status" value="1"/>
</dbReference>
<evidence type="ECO:0000313" key="8">
    <source>
        <dbReference type="Proteomes" id="UP001470230"/>
    </source>
</evidence>
<keyword evidence="3" id="KW-0813">Transport</keyword>
<protein>
    <recommendedName>
        <fullName evidence="6">Clathrin/coatomer adaptor adaptin-like N-terminal domain-containing protein</fullName>
    </recommendedName>
</protein>
<dbReference type="InterPro" id="IPR016024">
    <property type="entry name" value="ARM-type_fold"/>
</dbReference>
<evidence type="ECO:0000256" key="3">
    <source>
        <dbReference type="ARBA" id="ARBA00022448"/>
    </source>
</evidence>
<evidence type="ECO:0000256" key="1">
    <source>
        <dbReference type="ARBA" id="ARBA00004308"/>
    </source>
</evidence>
<comment type="subcellular location">
    <subcellularLocation>
        <location evidence="1">Endomembrane system</location>
    </subcellularLocation>
</comment>
<comment type="similarity">
    <text evidence="2">Belongs to the adaptor complexes large subunit family.</text>
</comment>
<reference evidence="7 8" key="1">
    <citation type="submission" date="2024-04" db="EMBL/GenBank/DDBJ databases">
        <title>Tritrichomonas musculus Genome.</title>
        <authorList>
            <person name="Alves-Ferreira E."/>
            <person name="Grigg M."/>
            <person name="Lorenzi H."/>
            <person name="Galac M."/>
        </authorList>
    </citation>
    <scope>NUCLEOTIDE SEQUENCE [LARGE SCALE GENOMIC DNA]</scope>
    <source>
        <strain evidence="7 8">EAF2021</strain>
    </source>
</reference>
<evidence type="ECO:0000259" key="6">
    <source>
        <dbReference type="Pfam" id="PF01602"/>
    </source>
</evidence>
<sequence length="902" mass="102276">MKEFFNIMIQKYYRNKMLTKIETSNFQFEIKSLREDLDCNEESNREYAVKRVLSLMRSGENVGELFSSMLRCVNTNNIQIKKLIYHYLVTYSSQEPEQSIMAVNTFIHDSEDPNPIIRALAVRTMCRIKLESVAEYMILPLKKCLKDSDPYVRKTAAIAVAKLYAIIPESIENSELLTILQQLLNDANPMVISNATAALFEVNENRKTPIFILNETTVTPLLSAMTQCSDWVQTILLDSLSKYNPLTTEEATFLIDRLITFLKHSNPAVVIGSFRCIYRFMAKDKREVTELFGQIIPPFITLVSSGEPEIQYVILRTLSLFVQKYPFSLQKDARIFFCHYNDPSYIKIEKLNIIVTIATVSNVKLVINELEEYCNDVDVAFVRKTIQSLGQIALKLPVSSRKIVDILVSLVESKAEYAVESAVEVFTMILRAFPGDFESVIEKVCQSIEIIKKSSSKSAAIWIIGEYCQLIQNADVLLDPFLDTFHDEDPIVQSQIITAVVKNYLVHPEQSKDQLQYLFEEATKENVLPDIRNRAFIYWRFLTLSHDYAREAVIFSKNDFLKHYCEDANSHHSNEVKCFDDNVLNELIKNIGNVSGVLHVLPSEFVQSQLFAPENENNYDELSDDNEPVSHEWQKVFIPQLPGDLNSIDSVDIFVDWDSSELWLKVVNKINQQVGSFALAFNKNCVGIEIAEFPKFPNQIDFGESFEVCVPLKYNEASRFPITDENNLSLLLLQIALKTSTGNKMFAIPIDFTCVTQHFDEIGVEQFESMWNQTPQETSFTVNKAVIANKPILTGRGICKIGNDDENSEENDKKGKNSEIVDDLLSLDAAFYGNNNNNNAGSGSGAAGGVRVAFCLPPSFIYLARLYQIGNSVNVVVHGNPALFAVVRNYGLKLFCVESNNL</sequence>
<feature type="domain" description="Clathrin/coatomer adaptor adaptin-like N-terminal" evidence="6">
    <location>
        <begin position="27"/>
        <end position="544"/>
    </location>
</feature>
<dbReference type="Pfam" id="PF01602">
    <property type="entry name" value="Adaptin_N"/>
    <property type="match status" value="1"/>
</dbReference>
<evidence type="ECO:0000256" key="5">
    <source>
        <dbReference type="ARBA" id="ARBA00023136"/>
    </source>
</evidence>
<dbReference type="Proteomes" id="UP001470230">
    <property type="component" value="Unassembled WGS sequence"/>
</dbReference>
<dbReference type="InterPro" id="IPR026739">
    <property type="entry name" value="AP_beta"/>
</dbReference>
<dbReference type="SUPFAM" id="SSF48371">
    <property type="entry name" value="ARM repeat"/>
    <property type="match status" value="1"/>
</dbReference>
<dbReference type="PANTHER" id="PTHR11134">
    <property type="entry name" value="ADAPTOR COMPLEX SUBUNIT BETA FAMILY MEMBER"/>
    <property type="match status" value="1"/>
</dbReference>
<dbReference type="InterPro" id="IPR002553">
    <property type="entry name" value="Clathrin/coatomer_adapt-like_N"/>
</dbReference>
<dbReference type="InterPro" id="IPR013037">
    <property type="entry name" value="Clathrin_b-adaptin_app_Ig-like"/>
</dbReference>
<keyword evidence="5" id="KW-0472">Membrane</keyword>
<organism evidence="7 8">
    <name type="scientific">Tritrichomonas musculus</name>
    <dbReference type="NCBI Taxonomy" id="1915356"/>
    <lineage>
        <taxon>Eukaryota</taxon>
        <taxon>Metamonada</taxon>
        <taxon>Parabasalia</taxon>
        <taxon>Tritrichomonadida</taxon>
        <taxon>Tritrichomonadidae</taxon>
        <taxon>Tritrichomonas</taxon>
    </lineage>
</organism>
<comment type="caution">
    <text evidence="7">The sequence shown here is derived from an EMBL/GenBank/DDBJ whole genome shotgun (WGS) entry which is preliminary data.</text>
</comment>